<dbReference type="GeneID" id="108987211"/>
<evidence type="ECO:0000313" key="2">
    <source>
        <dbReference type="Proteomes" id="UP000235220"/>
    </source>
</evidence>
<dbReference type="STRING" id="51240.A0A2I4E8B1"/>
<feature type="domain" description="Tf2-1-like SH3-like" evidence="1">
    <location>
        <begin position="3"/>
        <end position="55"/>
    </location>
</feature>
<gene>
    <name evidence="3" type="primary">LOC108987211</name>
</gene>
<dbReference type="InterPro" id="IPR056924">
    <property type="entry name" value="SH3_Tf2-1"/>
</dbReference>
<evidence type="ECO:0000259" key="1">
    <source>
        <dbReference type="Pfam" id="PF24626"/>
    </source>
</evidence>
<organism evidence="2 3">
    <name type="scientific">Juglans regia</name>
    <name type="common">English walnut</name>
    <dbReference type="NCBI Taxonomy" id="51240"/>
    <lineage>
        <taxon>Eukaryota</taxon>
        <taxon>Viridiplantae</taxon>
        <taxon>Streptophyta</taxon>
        <taxon>Embryophyta</taxon>
        <taxon>Tracheophyta</taxon>
        <taxon>Spermatophyta</taxon>
        <taxon>Magnoliopsida</taxon>
        <taxon>eudicotyledons</taxon>
        <taxon>Gunneridae</taxon>
        <taxon>Pentapetalae</taxon>
        <taxon>rosids</taxon>
        <taxon>fabids</taxon>
        <taxon>Fagales</taxon>
        <taxon>Juglandaceae</taxon>
        <taxon>Juglans</taxon>
    </lineage>
</organism>
<reference evidence="3" key="1">
    <citation type="submission" date="2025-08" db="UniProtKB">
        <authorList>
            <consortium name="RefSeq"/>
        </authorList>
    </citation>
    <scope>IDENTIFICATION</scope>
    <source>
        <tissue evidence="3">Leaves</tissue>
    </source>
</reference>
<dbReference type="Gramene" id="Jr08_14750_p1">
    <property type="protein sequence ID" value="cds.Jr08_14750_p1"/>
    <property type="gene ID" value="Jr08_14750"/>
</dbReference>
<evidence type="ECO:0000313" key="3">
    <source>
        <dbReference type="RefSeq" id="XP_018815632.1"/>
    </source>
</evidence>
<proteinExistence type="predicted"/>
<dbReference type="RefSeq" id="XP_018815632.1">
    <property type="nucleotide sequence ID" value="XM_018960087.1"/>
</dbReference>
<dbReference type="Pfam" id="PF24626">
    <property type="entry name" value="SH3_Tf2-1"/>
    <property type="match status" value="1"/>
</dbReference>
<keyword evidence="2" id="KW-1185">Reference proteome</keyword>
<protein>
    <submittedName>
        <fullName evidence="3">Uncharacterized protein LOC108987211</fullName>
    </submittedName>
</protein>
<dbReference type="PANTHER" id="PTHR46148:SF60">
    <property type="entry name" value="CHROMO DOMAIN-CONTAINING PROTEIN"/>
    <property type="match status" value="1"/>
</dbReference>
<accession>A0A2I4E8B1</accession>
<name>A0A2I4E8B1_JUGRE</name>
<dbReference type="PANTHER" id="PTHR46148">
    <property type="entry name" value="CHROMO DOMAIN-CONTAINING PROTEIN"/>
    <property type="match status" value="1"/>
</dbReference>
<dbReference type="AlphaFoldDB" id="A0A2I4E8B1"/>
<dbReference type="OrthoDB" id="1939135at2759"/>
<dbReference type="KEGG" id="jre:108987211"/>
<dbReference type="Proteomes" id="UP000235220">
    <property type="component" value="Chromosome 8"/>
</dbReference>
<sequence>MRRVMRFGKKGKLSPRYVGPFEILDRIGPVAYRVAVPPALLGVHNVFHISMLRKYIPNPTHIIDYEPLQLQKNLTYTEEPMQIVETKEQVLRNRTILLVKVVWNNHAISEASWELEEEMPVKYPQLFDNDLDNL</sequence>